<evidence type="ECO:0000313" key="1">
    <source>
        <dbReference type="EMBL" id="EXK78934.1"/>
    </source>
</evidence>
<dbReference type="EMBL" id="JH658492">
    <property type="protein sequence ID" value="EXK78934.1"/>
    <property type="molecule type" value="Genomic_DNA"/>
</dbReference>
<gene>
    <name evidence="1" type="ORF">FOQG_16430</name>
</gene>
<dbReference type="HOGENOM" id="CLU_2026868_0_0_1"/>
<dbReference type="AlphaFoldDB" id="X0BKE0"/>
<organism evidence="1 2">
    <name type="scientific">Fusarium oxysporum f. sp. raphani 54005</name>
    <dbReference type="NCBI Taxonomy" id="1089458"/>
    <lineage>
        <taxon>Eukaryota</taxon>
        <taxon>Fungi</taxon>
        <taxon>Dikarya</taxon>
        <taxon>Ascomycota</taxon>
        <taxon>Pezizomycotina</taxon>
        <taxon>Sordariomycetes</taxon>
        <taxon>Hypocreomycetidae</taxon>
        <taxon>Hypocreales</taxon>
        <taxon>Nectriaceae</taxon>
        <taxon>Fusarium</taxon>
        <taxon>Fusarium oxysporum species complex</taxon>
    </lineage>
</organism>
<protein>
    <submittedName>
        <fullName evidence="1">Uncharacterized protein</fullName>
    </submittedName>
</protein>
<keyword evidence="2" id="KW-1185">Reference proteome</keyword>
<evidence type="ECO:0000313" key="2">
    <source>
        <dbReference type="Proteomes" id="UP000030663"/>
    </source>
</evidence>
<proteinExistence type="predicted"/>
<dbReference type="Proteomes" id="UP000030663">
    <property type="component" value="Unassembled WGS sequence"/>
</dbReference>
<name>X0BKE0_FUSOX</name>
<sequence>MGRTDGSGACQHMGYDQGGHVNPSTVGKTCRVVRSESQDAQPGWNAQWWTEAQGSVGMHDCWRKLGLPHGRGYNRNGPSVTPSHLEYRPGRALKAIHYPNDALPRRMRCPGRPGCPHLSRSC</sequence>
<reference evidence="1 2" key="1">
    <citation type="submission" date="2011-11" db="EMBL/GenBank/DDBJ databases">
        <title>The Genome Sequence of Fusarium oxysporum PHW815.</title>
        <authorList>
            <consortium name="The Broad Institute Genome Sequencing Platform"/>
            <person name="Ma L.-J."/>
            <person name="Gale L.R."/>
            <person name="Schwartz D.C."/>
            <person name="Zhou S."/>
            <person name="Corby-Kistler H."/>
            <person name="Young S.K."/>
            <person name="Zeng Q."/>
            <person name="Gargeya S."/>
            <person name="Fitzgerald M."/>
            <person name="Haas B."/>
            <person name="Abouelleil A."/>
            <person name="Alvarado L."/>
            <person name="Arachchi H.M."/>
            <person name="Berlin A."/>
            <person name="Brown A."/>
            <person name="Chapman S.B."/>
            <person name="Chen Z."/>
            <person name="Dunbar C."/>
            <person name="Freedman E."/>
            <person name="Gearin G."/>
            <person name="Goldberg J."/>
            <person name="Griggs A."/>
            <person name="Gujja S."/>
            <person name="Heiman D."/>
            <person name="Howarth C."/>
            <person name="Larson L."/>
            <person name="Lui A."/>
            <person name="MacDonald P.J.P."/>
            <person name="Montmayeur A."/>
            <person name="Murphy C."/>
            <person name="Neiman D."/>
            <person name="Pearson M."/>
            <person name="Priest M."/>
            <person name="Roberts A."/>
            <person name="Saif S."/>
            <person name="Shea T."/>
            <person name="Shenoy N."/>
            <person name="Sisk P."/>
            <person name="Stolte C."/>
            <person name="Sykes S."/>
            <person name="Wortman J."/>
            <person name="Nusbaum C."/>
            <person name="Birren B."/>
        </authorList>
    </citation>
    <scope>NUCLEOTIDE SEQUENCE [LARGE SCALE GENOMIC DNA]</scope>
    <source>
        <strain evidence="1 2">54005</strain>
    </source>
</reference>
<accession>X0BKE0</accession>